<accession>A0AAU2V133</accession>
<dbReference type="EMBL" id="CP108318">
    <property type="protein sequence ID" value="WTW60913.1"/>
    <property type="molecule type" value="Genomic_DNA"/>
</dbReference>
<sequence length="53" mass="6173">MYTLLFLLIFLCVMAVLRDWPTRFRNLLWAGTLVATTIAFLPHVLTHTFHLAL</sequence>
<keyword evidence="1" id="KW-0472">Membrane</keyword>
<feature type="transmembrane region" description="Helical" evidence="1">
    <location>
        <begin position="28"/>
        <end position="45"/>
    </location>
</feature>
<organism evidence="2">
    <name type="scientific">Streptomyces sp. NBC_00003</name>
    <dbReference type="NCBI Taxonomy" id="2903608"/>
    <lineage>
        <taxon>Bacteria</taxon>
        <taxon>Bacillati</taxon>
        <taxon>Actinomycetota</taxon>
        <taxon>Actinomycetes</taxon>
        <taxon>Kitasatosporales</taxon>
        <taxon>Streptomycetaceae</taxon>
        <taxon>Streptomyces</taxon>
    </lineage>
</organism>
<gene>
    <name evidence="2" type="ORF">OG549_09770</name>
</gene>
<name>A0AAU2V133_9ACTN</name>
<keyword evidence="1" id="KW-1133">Transmembrane helix</keyword>
<proteinExistence type="predicted"/>
<protein>
    <submittedName>
        <fullName evidence="2">Uncharacterized protein</fullName>
    </submittedName>
</protein>
<reference evidence="2" key="1">
    <citation type="submission" date="2022-10" db="EMBL/GenBank/DDBJ databases">
        <title>The complete genomes of actinobacterial strains from the NBC collection.</title>
        <authorList>
            <person name="Joergensen T.S."/>
            <person name="Alvarez Arevalo M."/>
            <person name="Sterndorff E.B."/>
            <person name="Faurdal D."/>
            <person name="Vuksanovic O."/>
            <person name="Mourched A.-S."/>
            <person name="Charusanti P."/>
            <person name="Shaw S."/>
            <person name="Blin K."/>
            <person name="Weber T."/>
        </authorList>
    </citation>
    <scope>NUCLEOTIDE SEQUENCE</scope>
    <source>
        <strain evidence="2">NBC_00003</strain>
    </source>
</reference>
<evidence type="ECO:0000313" key="2">
    <source>
        <dbReference type="EMBL" id="WTW60913.1"/>
    </source>
</evidence>
<evidence type="ECO:0000256" key="1">
    <source>
        <dbReference type="SAM" id="Phobius"/>
    </source>
</evidence>
<dbReference type="AlphaFoldDB" id="A0AAU2V133"/>
<keyword evidence="1" id="KW-0812">Transmembrane</keyword>